<name>A0AAD8IT24_9APIA</name>
<comment type="caution">
    <text evidence="2">The sequence shown here is derived from an EMBL/GenBank/DDBJ whole genome shotgun (WGS) entry which is preliminary data.</text>
</comment>
<dbReference type="EMBL" id="JAUIZM010000003">
    <property type="protein sequence ID" value="KAK1391614.1"/>
    <property type="molecule type" value="Genomic_DNA"/>
</dbReference>
<gene>
    <name evidence="1" type="ORF">POM88_010665</name>
    <name evidence="2" type="ORF">POM88_010670</name>
</gene>
<proteinExistence type="predicted"/>
<accession>A0AAD8IT24</accession>
<dbReference type="AlphaFoldDB" id="A0AAD8IT24"/>
<dbReference type="EMBL" id="JAUIZM010000003">
    <property type="protein sequence ID" value="KAK1391609.1"/>
    <property type="molecule type" value="Genomic_DNA"/>
</dbReference>
<dbReference type="Proteomes" id="UP001237642">
    <property type="component" value="Unassembled WGS sequence"/>
</dbReference>
<organism evidence="2 3">
    <name type="scientific">Heracleum sosnowskyi</name>
    <dbReference type="NCBI Taxonomy" id="360622"/>
    <lineage>
        <taxon>Eukaryota</taxon>
        <taxon>Viridiplantae</taxon>
        <taxon>Streptophyta</taxon>
        <taxon>Embryophyta</taxon>
        <taxon>Tracheophyta</taxon>
        <taxon>Spermatophyta</taxon>
        <taxon>Magnoliopsida</taxon>
        <taxon>eudicotyledons</taxon>
        <taxon>Gunneridae</taxon>
        <taxon>Pentapetalae</taxon>
        <taxon>asterids</taxon>
        <taxon>campanulids</taxon>
        <taxon>Apiales</taxon>
        <taxon>Apiaceae</taxon>
        <taxon>Apioideae</taxon>
        <taxon>apioid superclade</taxon>
        <taxon>Tordylieae</taxon>
        <taxon>Tordyliinae</taxon>
        <taxon>Heracleum</taxon>
    </lineage>
</organism>
<reference evidence="2" key="2">
    <citation type="submission" date="2023-05" db="EMBL/GenBank/DDBJ databases">
        <authorList>
            <person name="Schelkunov M.I."/>
        </authorList>
    </citation>
    <scope>NUCLEOTIDE SEQUENCE</scope>
    <source>
        <strain evidence="2">Hsosn_3</strain>
        <tissue evidence="2">Leaf</tissue>
    </source>
</reference>
<reference evidence="2" key="1">
    <citation type="submission" date="2023-02" db="EMBL/GenBank/DDBJ databases">
        <title>Genome of toxic invasive species Heracleum sosnowskyi carries increased number of genes despite the absence of recent whole-genome duplications.</title>
        <authorList>
            <person name="Schelkunov M."/>
            <person name="Shtratnikova V."/>
            <person name="Makarenko M."/>
            <person name="Klepikova A."/>
            <person name="Omelchenko D."/>
            <person name="Novikova G."/>
            <person name="Obukhova E."/>
            <person name="Bogdanov V."/>
            <person name="Penin A."/>
            <person name="Logacheva M."/>
        </authorList>
    </citation>
    <scope>NUCLEOTIDE SEQUENCE</scope>
    <source>
        <strain evidence="2">Hsosn_3</strain>
        <tissue evidence="2">Leaf</tissue>
    </source>
</reference>
<keyword evidence="3" id="KW-1185">Reference proteome</keyword>
<evidence type="ECO:0000313" key="1">
    <source>
        <dbReference type="EMBL" id="KAK1391609.1"/>
    </source>
</evidence>
<evidence type="ECO:0000313" key="2">
    <source>
        <dbReference type="EMBL" id="KAK1391614.1"/>
    </source>
</evidence>
<sequence>MSSADTILCFVYSSVGLDFVDWSSPLTFSQYKVDEVRGEDVLCVSRYTSSLNDFWKTKTYGDGTAQHGDIECVANLTRELCKGIVKAFRKVMDSSGKNQPIWLDSFHNYRLCGVEKYHKTPKYFVIQALDDFSGPIEVIITKEDQSQAPQRTEESKFKSICGILEQLYPPQVRNSEWTNMIAYLCKVQ</sequence>
<protein>
    <submittedName>
        <fullName evidence="2">Uncharacterized protein</fullName>
    </submittedName>
</protein>
<evidence type="ECO:0000313" key="3">
    <source>
        <dbReference type="Proteomes" id="UP001237642"/>
    </source>
</evidence>